<proteinExistence type="predicted"/>
<feature type="region of interest" description="Disordered" evidence="1">
    <location>
        <begin position="160"/>
        <end position="181"/>
    </location>
</feature>
<gene>
    <name evidence="2" type="ORF">RFI_11968</name>
</gene>
<feature type="compositionally biased region" description="Polar residues" evidence="1">
    <location>
        <begin position="216"/>
        <end position="231"/>
    </location>
</feature>
<evidence type="ECO:0000313" key="3">
    <source>
        <dbReference type="Proteomes" id="UP000023152"/>
    </source>
</evidence>
<dbReference type="Proteomes" id="UP000023152">
    <property type="component" value="Unassembled WGS sequence"/>
</dbReference>
<evidence type="ECO:0000313" key="2">
    <source>
        <dbReference type="EMBL" id="ETO25176.1"/>
    </source>
</evidence>
<accession>X6NGQ4</accession>
<comment type="caution">
    <text evidence="2">The sequence shown here is derived from an EMBL/GenBank/DDBJ whole genome shotgun (WGS) entry which is preliminary data.</text>
</comment>
<name>X6NGQ4_RETFI</name>
<feature type="region of interest" description="Disordered" evidence="1">
    <location>
        <begin position="212"/>
        <end position="231"/>
    </location>
</feature>
<evidence type="ECO:0000256" key="1">
    <source>
        <dbReference type="SAM" id="MobiDB-lite"/>
    </source>
</evidence>
<organism evidence="2 3">
    <name type="scientific">Reticulomyxa filosa</name>
    <dbReference type="NCBI Taxonomy" id="46433"/>
    <lineage>
        <taxon>Eukaryota</taxon>
        <taxon>Sar</taxon>
        <taxon>Rhizaria</taxon>
        <taxon>Retaria</taxon>
        <taxon>Foraminifera</taxon>
        <taxon>Monothalamids</taxon>
        <taxon>Reticulomyxidae</taxon>
        <taxon>Reticulomyxa</taxon>
    </lineage>
</organism>
<dbReference type="AlphaFoldDB" id="X6NGQ4"/>
<feature type="compositionally biased region" description="Basic and acidic residues" evidence="1">
    <location>
        <begin position="160"/>
        <end position="172"/>
    </location>
</feature>
<keyword evidence="3" id="KW-1185">Reference proteome</keyword>
<sequence>MGFVQSFLVGFFFSPNKDKNKIKIKIKIKSKFKKRVKIPKNDTGSSERGELCKKHQPPNDFQFHIDHLSLSVYENRSQESIIAEKWLSLNKQHVQYFIYTYAYEYRGSALSLQLKVEDESDENYLKDGNRSSYYRRPCIGMSLIHRFAHSEKYNMSLKSSDKSLKDVNKDADTNTTSDTTTTTETITKADTTTTTEIDTSHRDDKKISKLNRMRSKNPSNPNPTTTLQLGL</sequence>
<protein>
    <submittedName>
        <fullName evidence="2">Uncharacterized protein</fullName>
    </submittedName>
</protein>
<reference evidence="2 3" key="1">
    <citation type="journal article" date="2013" name="Curr. Biol.">
        <title>The Genome of the Foraminiferan Reticulomyxa filosa.</title>
        <authorList>
            <person name="Glockner G."/>
            <person name="Hulsmann N."/>
            <person name="Schleicher M."/>
            <person name="Noegel A.A."/>
            <person name="Eichinger L."/>
            <person name="Gallinger C."/>
            <person name="Pawlowski J."/>
            <person name="Sierra R."/>
            <person name="Euteneuer U."/>
            <person name="Pillet L."/>
            <person name="Moustafa A."/>
            <person name="Platzer M."/>
            <person name="Groth M."/>
            <person name="Szafranski K."/>
            <person name="Schliwa M."/>
        </authorList>
    </citation>
    <scope>NUCLEOTIDE SEQUENCE [LARGE SCALE GENOMIC DNA]</scope>
</reference>
<dbReference type="EMBL" id="ASPP01008710">
    <property type="protein sequence ID" value="ETO25176.1"/>
    <property type="molecule type" value="Genomic_DNA"/>
</dbReference>